<feature type="domain" description="Integrase catalytic" evidence="3">
    <location>
        <begin position="1"/>
        <end position="137"/>
    </location>
</feature>
<protein>
    <submittedName>
        <fullName evidence="4">Gag/polymerase/env polyprotein</fullName>
    </submittedName>
</protein>
<evidence type="ECO:0000256" key="1">
    <source>
        <dbReference type="ARBA" id="ARBA00011353"/>
    </source>
</evidence>
<dbReference type="AlphaFoldDB" id="A0A9W7T123"/>
<dbReference type="GO" id="GO:0015074">
    <property type="term" value="P:DNA integration"/>
    <property type="evidence" value="ECO:0007669"/>
    <property type="project" value="InterPro"/>
</dbReference>
<reference evidence="4 5" key="1">
    <citation type="journal article" date="2018" name="IMA Fungus">
        <title>IMA Genome-F 10: Nine draft genome sequences of Claviceps purpurea s.lat., including C. arundinis, C. humidiphila, and C. cf. spartinae, pseudomolecules for the pitch canker pathogen Fusarium circinatum, draft genome of Davidsoniella eucalypti, Grosmannia galeiformis, Quambalaria eucalypti, and Teratosphaeria destructans.</title>
        <authorList>
            <person name="Wingfield B.D."/>
            <person name="Liu M."/>
            <person name="Nguyen H.D."/>
            <person name="Lane F.A."/>
            <person name="Morgan S.W."/>
            <person name="De Vos L."/>
            <person name="Wilken P.M."/>
            <person name="Duong T.A."/>
            <person name="Aylward J."/>
            <person name="Coetzee M.P."/>
            <person name="Dadej K."/>
            <person name="De Beer Z.W."/>
            <person name="Findlay W."/>
            <person name="Havenga M."/>
            <person name="Kolarik M."/>
            <person name="Menzies J.G."/>
            <person name="Naidoo K."/>
            <person name="Pochopski O."/>
            <person name="Shoukouhi P."/>
            <person name="Santana Q.C."/>
            <person name="Seifert K.A."/>
            <person name="Soal N."/>
            <person name="Steenkamp E.T."/>
            <person name="Tatham C.T."/>
            <person name="van der Nest M.A."/>
            <person name="Wingfield M.J."/>
        </authorList>
    </citation>
    <scope>NUCLEOTIDE SEQUENCE [LARGE SCALE GENOMIC DNA]</scope>
    <source>
        <strain evidence="4">CMW44962</strain>
    </source>
</reference>
<evidence type="ECO:0000256" key="2">
    <source>
        <dbReference type="ARBA" id="ARBA00022884"/>
    </source>
</evidence>
<keyword evidence="2" id="KW-0694">RNA-binding</keyword>
<dbReference type="EMBL" id="RIBY02000113">
    <property type="protein sequence ID" value="KAH9845311.1"/>
    <property type="molecule type" value="Genomic_DNA"/>
</dbReference>
<evidence type="ECO:0000313" key="5">
    <source>
        <dbReference type="Proteomes" id="UP001138500"/>
    </source>
</evidence>
<reference evidence="4 5" key="2">
    <citation type="journal article" date="2021" name="Curr. Genet.">
        <title>Genetic response to nitrogen starvation in the aggressive Eucalyptus foliar pathogen Teratosphaeria destructans.</title>
        <authorList>
            <person name="Havenga M."/>
            <person name="Wingfield B.D."/>
            <person name="Wingfield M.J."/>
            <person name="Dreyer L.L."/>
            <person name="Roets F."/>
            <person name="Aylward J."/>
        </authorList>
    </citation>
    <scope>NUCLEOTIDE SEQUENCE [LARGE SCALE GENOMIC DNA]</scope>
    <source>
        <strain evidence="4">CMW44962</strain>
    </source>
</reference>
<dbReference type="SUPFAM" id="SSF53098">
    <property type="entry name" value="Ribonuclease H-like"/>
    <property type="match status" value="1"/>
</dbReference>
<comment type="subunit">
    <text evidence="1">Component of the NuA4 histone acetyltransferase complex.</text>
</comment>
<dbReference type="GO" id="GO:0005634">
    <property type="term" value="C:nucleus"/>
    <property type="evidence" value="ECO:0007669"/>
    <property type="project" value="UniProtKB-ARBA"/>
</dbReference>
<proteinExistence type="predicted"/>
<dbReference type="GO" id="GO:0003723">
    <property type="term" value="F:RNA binding"/>
    <property type="evidence" value="ECO:0007669"/>
    <property type="project" value="UniProtKB-KW"/>
</dbReference>
<dbReference type="InterPro" id="IPR050951">
    <property type="entry name" value="Retrovirus_Pol_polyprotein"/>
</dbReference>
<dbReference type="InterPro" id="IPR056924">
    <property type="entry name" value="SH3_Tf2-1"/>
</dbReference>
<dbReference type="Gene3D" id="2.40.50.40">
    <property type="match status" value="1"/>
</dbReference>
<dbReference type="Proteomes" id="UP001138500">
    <property type="component" value="Unassembled WGS sequence"/>
</dbReference>
<keyword evidence="5" id="KW-1185">Reference proteome</keyword>
<dbReference type="PANTHER" id="PTHR37984:SF15">
    <property type="entry name" value="INTEGRASE CATALYTIC DOMAIN-CONTAINING PROTEIN"/>
    <property type="match status" value="1"/>
</dbReference>
<dbReference type="InterPro" id="IPR036397">
    <property type="entry name" value="RNaseH_sf"/>
</dbReference>
<evidence type="ECO:0000313" key="4">
    <source>
        <dbReference type="EMBL" id="KAH9845311.1"/>
    </source>
</evidence>
<dbReference type="SUPFAM" id="SSF54160">
    <property type="entry name" value="Chromo domain-like"/>
    <property type="match status" value="1"/>
</dbReference>
<dbReference type="CDD" id="cd00024">
    <property type="entry name" value="CD_CSD"/>
    <property type="match status" value="1"/>
</dbReference>
<dbReference type="InterPro" id="IPR001584">
    <property type="entry name" value="Integrase_cat-core"/>
</dbReference>
<name>A0A9W7T123_9PEZI</name>
<gene>
    <name evidence="4" type="ORF">Tdes44962_MAKER01321</name>
</gene>
<dbReference type="InterPro" id="IPR016197">
    <property type="entry name" value="Chromo-like_dom_sf"/>
</dbReference>
<dbReference type="InterPro" id="IPR012337">
    <property type="entry name" value="RNaseH-like_sf"/>
</dbReference>
<dbReference type="Gene3D" id="3.30.420.10">
    <property type="entry name" value="Ribonuclease H-like superfamily/Ribonuclease H"/>
    <property type="match status" value="1"/>
</dbReference>
<sequence>MAIYIAAQSTWDTEQFANTFIKNIATKFGFPKGIVSDRGSLFTSKLWTEICFHYQIERRLSTAYHPQTDGQTERQNQTLETFLRCFANKNQDNWLKLLLFAEFAYNNTPHSSTGDLVLLSSKNLKLSQPSRKMSAKFIGPFAVKEPVGRQAYRLRLLVSYRIHDVFHVSLLKPFEKRDGEPLTNIAVPEIAPDGEELWEVERILDKRVRKGKREYLLR</sequence>
<dbReference type="OrthoDB" id="3929326at2759"/>
<accession>A0A9W7T123</accession>
<dbReference type="PROSITE" id="PS50994">
    <property type="entry name" value="INTEGRASE"/>
    <property type="match status" value="1"/>
</dbReference>
<comment type="caution">
    <text evidence="4">The sequence shown here is derived from an EMBL/GenBank/DDBJ whole genome shotgun (WGS) entry which is preliminary data.</text>
</comment>
<dbReference type="Pfam" id="PF24626">
    <property type="entry name" value="SH3_Tf2-1"/>
    <property type="match status" value="1"/>
</dbReference>
<evidence type="ECO:0000259" key="3">
    <source>
        <dbReference type="PROSITE" id="PS50994"/>
    </source>
</evidence>
<dbReference type="PANTHER" id="PTHR37984">
    <property type="entry name" value="PROTEIN CBG26694"/>
    <property type="match status" value="1"/>
</dbReference>
<organism evidence="4 5">
    <name type="scientific">Teratosphaeria destructans</name>
    <dbReference type="NCBI Taxonomy" id="418781"/>
    <lineage>
        <taxon>Eukaryota</taxon>
        <taxon>Fungi</taxon>
        <taxon>Dikarya</taxon>
        <taxon>Ascomycota</taxon>
        <taxon>Pezizomycotina</taxon>
        <taxon>Dothideomycetes</taxon>
        <taxon>Dothideomycetidae</taxon>
        <taxon>Mycosphaerellales</taxon>
        <taxon>Teratosphaeriaceae</taxon>
        <taxon>Teratosphaeria</taxon>
    </lineage>
</organism>